<dbReference type="Gene3D" id="2.40.50.100">
    <property type="match status" value="1"/>
</dbReference>
<dbReference type="SUPFAM" id="SSF111369">
    <property type="entry name" value="HlyD-like secretion proteins"/>
    <property type="match status" value="1"/>
</dbReference>
<dbReference type="PROSITE" id="PS51257">
    <property type="entry name" value="PROKAR_LIPOPROTEIN"/>
    <property type="match status" value="1"/>
</dbReference>
<gene>
    <name evidence="2" type="ordered locus">SpiGrapes_2902</name>
</gene>
<dbReference type="STRING" id="158190.SpiGrapes_2902"/>
<dbReference type="KEGG" id="sgp:SpiGrapes_2902"/>
<dbReference type="Proteomes" id="UP000005632">
    <property type="component" value="Chromosome"/>
</dbReference>
<dbReference type="PANTHER" id="PTHR30469:SF33">
    <property type="entry name" value="SLR1207 PROTEIN"/>
    <property type="match status" value="1"/>
</dbReference>
<dbReference type="AlphaFoldDB" id="G8QX67"/>
<dbReference type="RefSeq" id="WP_014271491.1">
    <property type="nucleotide sequence ID" value="NC_016633.1"/>
</dbReference>
<proteinExistence type="predicted"/>
<reference evidence="2 3" key="1">
    <citation type="submission" date="2011-11" db="EMBL/GenBank/DDBJ databases">
        <title>Complete sequence of Spirochaeta sp. grapes.</title>
        <authorList>
            <consortium name="US DOE Joint Genome Institute"/>
            <person name="Lucas S."/>
            <person name="Han J."/>
            <person name="Lapidus A."/>
            <person name="Cheng J.-F."/>
            <person name="Goodwin L."/>
            <person name="Pitluck S."/>
            <person name="Peters L."/>
            <person name="Ovchinnikova G."/>
            <person name="Munk A.C."/>
            <person name="Detter J.C."/>
            <person name="Han C."/>
            <person name="Tapia R."/>
            <person name="Land M."/>
            <person name="Hauser L."/>
            <person name="Kyrpides N."/>
            <person name="Ivanova N."/>
            <person name="Pagani I."/>
            <person name="Ritalahtilisa K."/>
            <person name="Loeffler F."/>
            <person name="Woyke T."/>
        </authorList>
    </citation>
    <scope>NUCLEOTIDE SEQUENCE [LARGE SCALE GENOMIC DNA]</scope>
    <source>
        <strain evidence="3">ATCC BAA-1885 / DSM 22778 / Grapes</strain>
    </source>
</reference>
<dbReference type="EMBL" id="CP003155">
    <property type="protein sequence ID" value="AEV30652.1"/>
    <property type="molecule type" value="Genomic_DNA"/>
</dbReference>
<dbReference type="Gene3D" id="1.10.287.470">
    <property type="entry name" value="Helix hairpin bin"/>
    <property type="match status" value="1"/>
</dbReference>
<feature type="domain" description="Multidrug resistance protein MdtA-like barrel-sandwich hybrid" evidence="1">
    <location>
        <begin position="35"/>
        <end position="206"/>
    </location>
</feature>
<dbReference type="GO" id="GO:1990281">
    <property type="term" value="C:efflux pump complex"/>
    <property type="evidence" value="ECO:0007669"/>
    <property type="project" value="TreeGrafter"/>
</dbReference>
<sequence length="298" mass="32435">MKKITIILFILATVVSCTPNGEIKIAEGSFESTEVIVSAEGNGRILSFNAEEGANVIKGQILGKIDDRQLVLKRGQLLSMREKVETQRPDIGIQVAAMEEQLAVAKAENTRIANLVAAKAVSEKQLDDSKAQVTILELQLDALKSTLKQNVEGLAKESESLSFQIAQLDDQISKCVITSPIDGTLMTSYAQEGELASVGKSLFAVADLDCVYLRAYITAAELTTCKLNDTVKVRVNYGEGGKRYYEGKLSWISEKAEFTPKTVQTKDERATLVYAVKVSLVNDGYLKLGMYGAIVEGK</sequence>
<dbReference type="OrthoDB" id="9778236at2"/>
<evidence type="ECO:0000313" key="3">
    <source>
        <dbReference type="Proteomes" id="UP000005632"/>
    </source>
</evidence>
<name>G8QX67_SPHPG</name>
<evidence type="ECO:0000259" key="1">
    <source>
        <dbReference type="Pfam" id="PF25917"/>
    </source>
</evidence>
<dbReference type="Gene3D" id="2.40.30.170">
    <property type="match status" value="1"/>
</dbReference>
<dbReference type="InterPro" id="IPR058625">
    <property type="entry name" value="MdtA-like_BSH"/>
</dbReference>
<protein>
    <submittedName>
        <fullName evidence="2">Multidrug resistance efflux pump</fullName>
    </submittedName>
</protein>
<keyword evidence="3" id="KW-1185">Reference proteome</keyword>
<accession>G8QX67</accession>
<evidence type="ECO:0000313" key="2">
    <source>
        <dbReference type="EMBL" id="AEV30652.1"/>
    </source>
</evidence>
<organism evidence="2 3">
    <name type="scientific">Sphaerochaeta pleomorpha (strain ATCC BAA-1885 / DSM 22778 / Grapes)</name>
    <dbReference type="NCBI Taxonomy" id="158190"/>
    <lineage>
        <taxon>Bacteria</taxon>
        <taxon>Pseudomonadati</taxon>
        <taxon>Spirochaetota</taxon>
        <taxon>Spirochaetia</taxon>
        <taxon>Spirochaetales</taxon>
        <taxon>Sphaerochaetaceae</taxon>
        <taxon>Sphaerochaeta</taxon>
    </lineage>
</organism>
<dbReference type="HOGENOM" id="CLU_018816_6_3_12"/>
<dbReference type="GO" id="GO:0015562">
    <property type="term" value="F:efflux transmembrane transporter activity"/>
    <property type="evidence" value="ECO:0007669"/>
    <property type="project" value="TreeGrafter"/>
</dbReference>
<dbReference type="eggNOG" id="COG0845">
    <property type="taxonomic scope" value="Bacteria"/>
</dbReference>
<dbReference type="Pfam" id="PF25917">
    <property type="entry name" value="BSH_RND"/>
    <property type="match status" value="1"/>
</dbReference>
<dbReference type="PANTHER" id="PTHR30469">
    <property type="entry name" value="MULTIDRUG RESISTANCE PROTEIN MDTA"/>
    <property type="match status" value="1"/>
</dbReference>